<keyword evidence="14" id="KW-0675">Receptor</keyword>
<dbReference type="PROSITE" id="PS50011">
    <property type="entry name" value="PROTEIN_KINASE_DOM"/>
    <property type="match status" value="2"/>
</dbReference>
<dbReference type="InParanoid" id="A0A251T133"/>
<feature type="domain" description="Protein kinase" evidence="18">
    <location>
        <begin position="441"/>
        <end position="719"/>
    </location>
</feature>
<dbReference type="GO" id="GO:0005524">
    <property type="term" value="F:ATP binding"/>
    <property type="evidence" value="ECO:0007669"/>
    <property type="project" value="UniProtKB-UniRule"/>
</dbReference>
<keyword evidence="11 16" id="KW-0067">ATP-binding</keyword>
<evidence type="ECO:0000256" key="4">
    <source>
        <dbReference type="ARBA" id="ARBA00022475"/>
    </source>
</evidence>
<dbReference type="GO" id="GO:0002229">
    <property type="term" value="P:defense response to oomycetes"/>
    <property type="evidence" value="ECO:0007669"/>
    <property type="project" value="UniProtKB-ARBA"/>
</dbReference>
<dbReference type="PANTHER" id="PTHR45621">
    <property type="entry name" value="OS01G0588500 PROTEIN-RELATED"/>
    <property type="match status" value="1"/>
</dbReference>
<evidence type="ECO:0000256" key="14">
    <source>
        <dbReference type="ARBA" id="ARBA00023170"/>
    </source>
</evidence>
<evidence type="ECO:0000256" key="7">
    <source>
        <dbReference type="ARBA" id="ARBA00022692"/>
    </source>
</evidence>
<evidence type="ECO:0000256" key="15">
    <source>
        <dbReference type="ARBA" id="ARBA00023180"/>
    </source>
</evidence>
<dbReference type="InterPro" id="IPR000719">
    <property type="entry name" value="Prot_kinase_dom"/>
</dbReference>
<dbReference type="GO" id="GO:0004672">
    <property type="term" value="F:protein kinase activity"/>
    <property type="evidence" value="ECO:0000318"/>
    <property type="project" value="GO_Central"/>
</dbReference>
<dbReference type="FunFam" id="3.30.200.20:FF:000039">
    <property type="entry name" value="receptor-like protein kinase FERONIA"/>
    <property type="match status" value="1"/>
</dbReference>
<reference evidence="20" key="1">
    <citation type="journal article" date="2017" name="Nature">
        <title>The sunflower genome provides insights into oil metabolism, flowering and Asterid evolution.</title>
        <authorList>
            <person name="Badouin H."/>
            <person name="Gouzy J."/>
            <person name="Grassa C.J."/>
            <person name="Murat F."/>
            <person name="Staton S.E."/>
            <person name="Cottret L."/>
            <person name="Lelandais-Briere C."/>
            <person name="Owens G.L."/>
            <person name="Carrere S."/>
            <person name="Mayjonade B."/>
            <person name="Legrand L."/>
            <person name="Gill N."/>
            <person name="Kane N.C."/>
            <person name="Bowers J.E."/>
            <person name="Hubner S."/>
            <person name="Bellec A."/>
            <person name="Berard A."/>
            <person name="Berges H."/>
            <person name="Blanchet N."/>
            <person name="Boniface M.C."/>
            <person name="Brunel D."/>
            <person name="Catrice O."/>
            <person name="Chaidir N."/>
            <person name="Claudel C."/>
            <person name="Donnadieu C."/>
            <person name="Faraut T."/>
            <person name="Fievet G."/>
            <person name="Helmstetter N."/>
            <person name="King M."/>
            <person name="Knapp S.J."/>
            <person name="Lai Z."/>
            <person name="Le Paslier M.C."/>
            <person name="Lippi Y."/>
            <person name="Lorenzon L."/>
            <person name="Mandel J.R."/>
            <person name="Marage G."/>
            <person name="Marchand G."/>
            <person name="Marquand E."/>
            <person name="Bret-Mestries E."/>
            <person name="Morien E."/>
            <person name="Nambeesan S."/>
            <person name="Nguyen T."/>
            <person name="Pegot-Espagnet P."/>
            <person name="Pouilly N."/>
            <person name="Raftis F."/>
            <person name="Sallet E."/>
            <person name="Schiex T."/>
            <person name="Thomas J."/>
            <person name="Vandecasteele C."/>
            <person name="Vares D."/>
            <person name="Vear F."/>
            <person name="Vautrin S."/>
            <person name="Crespi M."/>
            <person name="Mangin B."/>
            <person name="Burke J.M."/>
            <person name="Salse J."/>
            <person name="Munos S."/>
            <person name="Vincourt P."/>
            <person name="Rieseberg L.H."/>
            <person name="Langlade N.B."/>
        </authorList>
    </citation>
    <scope>NUCLEOTIDE SEQUENCE [LARGE SCALE GENOMIC DNA]</scope>
    <source>
        <strain evidence="20">cv. SF193</strain>
    </source>
</reference>
<dbReference type="InterPro" id="IPR011009">
    <property type="entry name" value="Kinase-like_dom_sf"/>
</dbReference>
<keyword evidence="12" id="KW-1133">Transmembrane helix</keyword>
<dbReference type="InterPro" id="IPR050823">
    <property type="entry name" value="Plant_Ser_Thr_Prot_Kinase"/>
</dbReference>
<evidence type="ECO:0000256" key="2">
    <source>
        <dbReference type="ARBA" id="ARBA00008536"/>
    </source>
</evidence>
<dbReference type="AlphaFoldDB" id="A0A251T133"/>
<name>A0A251T133_HELAN</name>
<evidence type="ECO:0000256" key="11">
    <source>
        <dbReference type="ARBA" id="ARBA00022840"/>
    </source>
</evidence>
<gene>
    <name evidence="19" type="ORF">HannXRQ_Chr12g0366511</name>
</gene>
<dbReference type="InterPro" id="IPR008271">
    <property type="entry name" value="Ser/Thr_kinase_AS"/>
</dbReference>
<keyword evidence="20" id="KW-1185">Reference proteome</keyword>
<evidence type="ECO:0000259" key="18">
    <source>
        <dbReference type="PROSITE" id="PS50011"/>
    </source>
</evidence>
<keyword evidence="13" id="KW-0472">Membrane</keyword>
<dbReference type="SMART" id="SM00220">
    <property type="entry name" value="S_TKc"/>
    <property type="match status" value="2"/>
</dbReference>
<evidence type="ECO:0000256" key="12">
    <source>
        <dbReference type="ARBA" id="ARBA00022989"/>
    </source>
</evidence>
<evidence type="ECO:0000256" key="10">
    <source>
        <dbReference type="ARBA" id="ARBA00022777"/>
    </source>
</evidence>
<dbReference type="OMA" id="NLVCTES"/>
<evidence type="ECO:0000313" key="20">
    <source>
        <dbReference type="Proteomes" id="UP000215914"/>
    </source>
</evidence>
<evidence type="ECO:0000256" key="3">
    <source>
        <dbReference type="ARBA" id="ARBA00010217"/>
    </source>
</evidence>
<keyword evidence="5" id="KW-0723">Serine/threonine-protein kinase</keyword>
<sequence>MYFFTAFILFLTLLNIVVYYSKKQQEEDDVEKNDPSSSPDKQCRRFKLAEIKQATNDFDDALVVGKGGHGKVYKGKFDFWEGVHVAIKRSNLESNQGAAEFWVEIEMLSKFRHSHIVSLLGYCEKEMILVYEYMPNGSLDDRLHKRRSNYSPLTWVQRLNICTGAARGLDYLHTGTGVHRRVVHRDVKSSNILLDEKLVAKISDFGVSRIGQTYQSGSTADVYTNQIRGTFGYMDAEYFSTHRLTRKSDVYAFGVVLLEVLSGRPALDFTLDEQQHSLAGWAKQCIKEGRMGQIFDPCLKGQAPFSCLKEFGQLAYECILTRSKDRPTMTKVLARLEFVLTWTLQSAQIASDRFGRSMFIEKAWSMFLTKGSILRSSDAKTLGQSIGKYKKVMMMKKHATKVVEVGCHSRQMVPLSPSGQTMISSLKMFKFSKLQRATENFKQDRFLGEGAFGKVYKGWLDSVTFAPRKAGDGLEVAIKKSNPYSTQGFNEWKAEVNFLEKFSHPNVVKLFGYCCEKNFLLVYEYMQKGSLDMHLFTEGAEPLPWDTRIKIATGVAQGLAFLHTTDNNIICRDVKCANILLDELSDFGLATVGPVNGESHVSTVIVGTYGYTAPEYLATGCLYIKSDVYSFGVVMLELITGLKVLDVIRHSVNHNLVDCAGPFVLSGEKNLQKVIDPGLEQCYPSKGASKAMDLIINCLEQEPKNRPSMEEVVLGLQGINAIKMKPNQSKANTKHLSNSYH</sequence>
<dbReference type="FunFam" id="1.10.510.10:FF:000095">
    <property type="entry name" value="protein STRUBBELIG-RECEPTOR FAMILY 8"/>
    <property type="match status" value="1"/>
</dbReference>
<evidence type="ECO:0000256" key="17">
    <source>
        <dbReference type="SAM" id="SignalP"/>
    </source>
</evidence>
<dbReference type="Gene3D" id="3.30.200.20">
    <property type="entry name" value="Phosphorylase Kinase, domain 1"/>
    <property type="match status" value="2"/>
</dbReference>
<dbReference type="EMBL" id="CM007901">
    <property type="protein sequence ID" value="OTG04808.1"/>
    <property type="molecule type" value="Genomic_DNA"/>
</dbReference>
<keyword evidence="8 17" id="KW-0732">Signal</keyword>
<keyword evidence="9 16" id="KW-0547">Nucleotide-binding</keyword>
<proteinExistence type="inferred from homology"/>
<dbReference type="Gene3D" id="1.10.510.10">
    <property type="entry name" value="Transferase(Phosphotransferase) domain 1"/>
    <property type="match status" value="2"/>
</dbReference>
<keyword evidence="10 19" id="KW-0418">Kinase</keyword>
<feature type="chain" id="PRO_5012309855" evidence="17">
    <location>
        <begin position="24"/>
        <end position="741"/>
    </location>
</feature>
<accession>A0A251T133</accession>
<keyword evidence="15" id="KW-0325">Glycoprotein</keyword>
<keyword evidence="6" id="KW-0808">Transferase</keyword>
<evidence type="ECO:0000256" key="8">
    <source>
        <dbReference type="ARBA" id="ARBA00022729"/>
    </source>
</evidence>
<feature type="binding site" evidence="16">
    <location>
        <position position="88"/>
    </location>
    <ligand>
        <name>ATP</name>
        <dbReference type="ChEBI" id="CHEBI:30616"/>
    </ligand>
</feature>
<dbReference type="CDD" id="cd14066">
    <property type="entry name" value="STKc_IRAK"/>
    <property type="match status" value="1"/>
</dbReference>
<feature type="binding site" evidence="16">
    <location>
        <position position="480"/>
    </location>
    <ligand>
        <name>ATP</name>
        <dbReference type="ChEBI" id="CHEBI:30616"/>
    </ligand>
</feature>
<dbReference type="InterPro" id="IPR017441">
    <property type="entry name" value="Protein_kinase_ATP_BS"/>
</dbReference>
<dbReference type="GO" id="GO:0005886">
    <property type="term" value="C:plasma membrane"/>
    <property type="evidence" value="ECO:0000318"/>
    <property type="project" value="GO_Central"/>
</dbReference>
<keyword evidence="4" id="KW-1003">Cell membrane</keyword>
<evidence type="ECO:0000256" key="1">
    <source>
        <dbReference type="ARBA" id="ARBA00004251"/>
    </source>
</evidence>
<comment type="similarity">
    <text evidence="3">In the C-terminal section; belongs to the protein kinase superfamily. Ser/Thr protein kinase family.</text>
</comment>
<feature type="signal peptide" evidence="17">
    <location>
        <begin position="1"/>
        <end position="23"/>
    </location>
</feature>
<dbReference type="InterPro" id="IPR001245">
    <property type="entry name" value="Ser-Thr/Tyr_kinase_cat_dom"/>
</dbReference>
<dbReference type="Proteomes" id="UP000215914">
    <property type="component" value="Chromosome 12"/>
</dbReference>
<evidence type="ECO:0000313" key="19">
    <source>
        <dbReference type="EMBL" id="OTG04808.1"/>
    </source>
</evidence>
<feature type="domain" description="Protein kinase" evidence="18">
    <location>
        <begin position="58"/>
        <end position="339"/>
    </location>
</feature>
<dbReference type="GO" id="GO:0004674">
    <property type="term" value="F:protein serine/threonine kinase activity"/>
    <property type="evidence" value="ECO:0007669"/>
    <property type="project" value="UniProtKB-KW"/>
</dbReference>
<keyword evidence="7" id="KW-0812">Transmembrane</keyword>
<dbReference type="PROSITE" id="PS00107">
    <property type="entry name" value="PROTEIN_KINASE_ATP"/>
    <property type="match status" value="2"/>
</dbReference>
<protein>
    <submittedName>
        <fullName evidence="19">Putative serine-threonine/tyrosine-protein kinase catalytic domain-containing protein</fullName>
    </submittedName>
</protein>
<dbReference type="PROSITE" id="PS00108">
    <property type="entry name" value="PROTEIN_KINASE_ST"/>
    <property type="match status" value="1"/>
</dbReference>
<comment type="similarity">
    <text evidence="2">In the N-terminal section; belongs to the leguminous lectin family.</text>
</comment>
<evidence type="ECO:0000256" key="9">
    <source>
        <dbReference type="ARBA" id="ARBA00022741"/>
    </source>
</evidence>
<dbReference type="Pfam" id="PF07714">
    <property type="entry name" value="PK_Tyr_Ser-Thr"/>
    <property type="match status" value="2"/>
</dbReference>
<dbReference type="FunFam" id="1.10.510.10:FF:000240">
    <property type="entry name" value="Lectin-domain containing receptor kinase A4.3"/>
    <property type="match status" value="1"/>
</dbReference>
<dbReference type="SUPFAM" id="SSF56112">
    <property type="entry name" value="Protein kinase-like (PK-like)"/>
    <property type="match status" value="2"/>
</dbReference>
<comment type="subcellular location">
    <subcellularLocation>
        <location evidence="1">Cell membrane</location>
        <topology evidence="1">Single-pass type I membrane protein</topology>
    </subcellularLocation>
</comment>
<evidence type="ECO:0000256" key="5">
    <source>
        <dbReference type="ARBA" id="ARBA00022527"/>
    </source>
</evidence>
<evidence type="ECO:0000256" key="13">
    <source>
        <dbReference type="ARBA" id="ARBA00023136"/>
    </source>
</evidence>
<evidence type="ECO:0000256" key="6">
    <source>
        <dbReference type="ARBA" id="ARBA00022679"/>
    </source>
</evidence>
<organism evidence="19 20">
    <name type="scientific">Helianthus annuus</name>
    <name type="common">Common sunflower</name>
    <dbReference type="NCBI Taxonomy" id="4232"/>
    <lineage>
        <taxon>Eukaryota</taxon>
        <taxon>Viridiplantae</taxon>
        <taxon>Streptophyta</taxon>
        <taxon>Embryophyta</taxon>
        <taxon>Tracheophyta</taxon>
        <taxon>Spermatophyta</taxon>
        <taxon>Magnoliopsida</taxon>
        <taxon>eudicotyledons</taxon>
        <taxon>Gunneridae</taxon>
        <taxon>Pentapetalae</taxon>
        <taxon>asterids</taxon>
        <taxon>campanulids</taxon>
        <taxon>Asterales</taxon>
        <taxon>Asteraceae</taxon>
        <taxon>Asteroideae</taxon>
        <taxon>Heliantheae alliance</taxon>
        <taxon>Heliantheae</taxon>
        <taxon>Helianthus</taxon>
    </lineage>
</organism>
<evidence type="ECO:0000256" key="16">
    <source>
        <dbReference type="PROSITE-ProRule" id="PRU10141"/>
    </source>
</evidence>